<evidence type="ECO:0000259" key="6">
    <source>
        <dbReference type="PROSITE" id="PS51192"/>
    </source>
</evidence>
<evidence type="ECO:0000313" key="8">
    <source>
        <dbReference type="Proteomes" id="UP000830055"/>
    </source>
</evidence>
<dbReference type="InterPro" id="IPR014001">
    <property type="entry name" value="Helicase_ATP-bd"/>
</dbReference>
<dbReference type="InterPro" id="IPR006474">
    <property type="entry name" value="Helicase_Cas3_CRISPR-ass_core"/>
</dbReference>
<keyword evidence="5" id="KW-0051">Antiviral defense</keyword>
<name>A0ABM7WC56_9BACT</name>
<reference evidence="7 8" key="1">
    <citation type="submission" date="2022-01" db="EMBL/GenBank/DDBJ databases">
        <title>Desulfofustis limnae sp. nov., a novel mesophilic sulfate-reducing bacterium isolated from marsh soil.</title>
        <authorList>
            <person name="Watanabe M."/>
            <person name="Takahashi A."/>
            <person name="Kojima H."/>
            <person name="Fukui M."/>
        </authorList>
    </citation>
    <scope>NUCLEOTIDE SEQUENCE [LARGE SCALE GENOMIC DNA]</scope>
    <source>
        <strain evidence="7 8">PPLL</strain>
    </source>
</reference>
<dbReference type="SUPFAM" id="SSF52540">
    <property type="entry name" value="P-loop containing nucleoside triphosphate hydrolases"/>
    <property type="match status" value="1"/>
</dbReference>
<dbReference type="PANTHER" id="PTHR47963">
    <property type="entry name" value="DEAD-BOX ATP-DEPENDENT RNA HELICASE 47, MITOCHONDRIAL"/>
    <property type="match status" value="1"/>
</dbReference>
<dbReference type="EMBL" id="AP025516">
    <property type="protein sequence ID" value="BDD88558.1"/>
    <property type="molecule type" value="Genomic_DNA"/>
</dbReference>
<evidence type="ECO:0000256" key="2">
    <source>
        <dbReference type="ARBA" id="ARBA00022801"/>
    </source>
</evidence>
<dbReference type="Pfam" id="PF00270">
    <property type="entry name" value="DEAD"/>
    <property type="match status" value="1"/>
</dbReference>
<evidence type="ECO:0000256" key="4">
    <source>
        <dbReference type="ARBA" id="ARBA00022840"/>
    </source>
</evidence>
<dbReference type="InterPro" id="IPR054712">
    <property type="entry name" value="Cas3-like_dom"/>
</dbReference>
<dbReference type="InterPro" id="IPR027417">
    <property type="entry name" value="P-loop_NTPase"/>
</dbReference>
<sequence>MDLLSMVTKVDVPATITEQSLPAEKAKNGTEFSRSLWLRMLFSCLVDADFLDTEAFMEPDKARRRLGYPTLSDLAPLFDSYMNKKKAEAPATKVNNIRSEVLQACLARATDPPGLFTLTVPTGGGKTLSSMAFALRHAEVQNKRRIIYVIPYTSIIEQTADQFRAIFGETVLEHHSNFDQGEASKEDARSRLACENWDAPLIVTTTVQFFESLFASRTSRCRKLHNIAQSVVILDEAQLLPTDFLKPILEVMRELQENYDVTFVLSTATQPALGPHQGSDFEFSGLPGLREIIPPSLNLYDRLQRTKVESIEGLAIPLSWEDLASRLSDHESVLCIVNRRDDARVLWEKMPAGTFHLSALMCGAHRSKRINEIKANLKAQMPTRVISTQLVEAGVDLDFPVVYRAIAGLDSIAQAAGRCNREGVLTQGLVYIFQPESEIPVGYLRQAAEIGRQLLVEQKFDPLALERFEQFFRLLYWIRGSLLDRENILELIGNDPELRISFRTAAEKFKLIDEGAYVPVLVHYEKGGKLIELLRRQGPERWILRQAQRYVVNLPRNVHERLVADRAIEEIHLGIFAQGHGNLYDDNLGFCADRSLVYAPDELLI</sequence>
<keyword evidence="8" id="KW-1185">Reference proteome</keyword>
<evidence type="ECO:0000256" key="5">
    <source>
        <dbReference type="ARBA" id="ARBA00023118"/>
    </source>
</evidence>
<proteinExistence type="predicted"/>
<keyword evidence="4" id="KW-0067">ATP-binding</keyword>
<dbReference type="InterPro" id="IPR050547">
    <property type="entry name" value="DEAD_box_RNA_helicases"/>
</dbReference>
<dbReference type="Gene3D" id="3.40.50.300">
    <property type="entry name" value="P-loop containing nucleotide triphosphate hydrolases"/>
    <property type="match status" value="2"/>
</dbReference>
<keyword evidence="2" id="KW-0378">Hydrolase</keyword>
<dbReference type="PROSITE" id="PS51192">
    <property type="entry name" value="HELICASE_ATP_BIND_1"/>
    <property type="match status" value="1"/>
</dbReference>
<dbReference type="Pfam" id="PF22590">
    <property type="entry name" value="Cas3-like_C_2"/>
    <property type="match status" value="1"/>
</dbReference>
<dbReference type="PANTHER" id="PTHR47963:SF9">
    <property type="entry name" value="CRISPR-ASSOCIATED ENDONUCLEASE_HELICASE CAS3"/>
    <property type="match status" value="1"/>
</dbReference>
<dbReference type="CDD" id="cd17930">
    <property type="entry name" value="DEXHc_cas3"/>
    <property type="match status" value="1"/>
</dbReference>
<dbReference type="NCBIfam" id="TIGR01587">
    <property type="entry name" value="cas3_core"/>
    <property type="match status" value="1"/>
</dbReference>
<feature type="domain" description="Helicase ATP-binding" evidence="6">
    <location>
        <begin position="107"/>
        <end position="288"/>
    </location>
</feature>
<evidence type="ECO:0000256" key="1">
    <source>
        <dbReference type="ARBA" id="ARBA00022741"/>
    </source>
</evidence>
<evidence type="ECO:0000313" key="7">
    <source>
        <dbReference type="EMBL" id="BDD88558.1"/>
    </source>
</evidence>
<accession>A0ABM7WC56</accession>
<keyword evidence="1" id="KW-0547">Nucleotide-binding</keyword>
<protein>
    <submittedName>
        <fullName evidence="7">CRISPR-associated helicase Cas3</fullName>
    </submittedName>
</protein>
<organism evidence="7 8">
    <name type="scientific">Desulfofustis limnaeus</name>
    <dbReference type="NCBI Taxonomy" id="2740163"/>
    <lineage>
        <taxon>Bacteria</taxon>
        <taxon>Pseudomonadati</taxon>
        <taxon>Thermodesulfobacteriota</taxon>
        <taxon>Desulfobulbia</taxon>
        <taxon>Desulfobulbales</taxon>
        <taxon>Desulfocapsaceae</taxon>
        <taxon>Desulfofustis</taxon>
    </lineage>
</organism>
<dbReference type="Proteomes" id="UP000830055">
    <property type="component" value="Chromosome"/>
</dbReference>
<dbReference type="SMART" id="SM00487">
    <property type="entry name" value="DEXDc"/>
    <property type="match status" value="1"/>
</dbReference>
<evidence type="ECO:0000256" key="3">
    <source>
        <dbReference type="ARBA" id="ARBA00022806"/>
    </source>
</evidence>
<gene>
    <name evidence="7" type="ORF">DPPLL_29230</name>
</gene>
<keyword evidence="3" id="KW-0347">Helicase</keyword>
<dbReference type="InterPro" id="IPR011545">
    <property type="entry name" value="DEAD/DEAH_box_helicase_dom"/>
</dbReference>